<evidence type="ECO:0000313" key="3">
    <source>
        <dbReference type="Proteomes" id="UP000242450"/>
    </source>
</evidence>
<dbReference type="Proteomes" id="UP000242450">
    <property type="component" value="Chromosome 18"/>
</dbReference>
<dbReference type="EMBL" id="MKHE01000018">
    <property type="protein sequence ID" value="OWK06737.1"/>
    <property type="molecule type" value="Genomic_DNA"/>
</dbReference>
<dbReference type="AlphaFoldDB" id="A0A212CL47"/>
<evidence type="ECO:0000256" key="1">
    <source>
        <dbReference type="SAM" id="MobiDB-lite"/>
    </source>
</evidence>
<proteinExistence type="predicted"/>
<feature type="compositionally biased region" description="Polar residues" evidence="1">
    <location>
        <begin position="139"/>
        <end position="152"/>
    </location>
</feature>
<dbReference type="OrthoDB" id="1735926at2759"/>
<gene>
    <name evidence="2" type="ORF">Celaphus_00012394</name>
</gene>
<feature type="compositionally biased region" description="Basic residues" evidence="1">
    <location>
        <begin position="92"/>
        <end position="108"/>
    </location>
</feature>
<accession>A0A212CL47</accession>
<protein>
    <submittedName>
        <fullName evidence="2">SLC4A2</fullName>
    </submittedName>
</protein>
<feature type="region of interest" description="Disordered" evidence="1">
    <location>
        <begin position="1"/>
        <end position="24"/>
    </location>
</feature>
<comment type="caution">
    <text evidence="2">The sequence shown here is derived from an EMBL/GenBank/DDBJ whole genome shotgun (WGS) entry which is preliminary data.</text>
</comment>
<feature type="region of interest" description="Disordered" evidence="1">
    <location>
        <begin position="49"/>
        <end position="190"/>
    </location>
</feature>
<organism evidence="2 3">
    <name type="scientific">Cervus elaphus hippelaphus</name>
    <name type="common">European red deer</name>
    <dbReference type="NCBI Taxonomy" id="46360"/>
    <lineage>
        <taxon>Eukaryota</taxon>
        <taxon>Metazoa</taxon>
        <taxon>Chordata</taxon>
        <taxon>Craniata</taxon>
        <taxon>Vertebrata</taxon>
        <taxon>Euteleostomi</taxon>
        <taxon>Mammalia</taxon>
        <taxon>Eutheria</taxon>
        <taxon>Laurasiatheria</taxon>
        <taxon>Artiodactyla</taxon>
        <taxon>Ruminantia</taxon>
        <taxon>Pecora</taxon>
        <taxon>Cervidae</taxon>
        <taxon>Cervinae</taxon>
        <taxon>Cervus</taxon>
    </lineage>
</organism>
<feature type="compositionally biased region" description="Basic residues" evidence="1">
    <location>
        <begin position="74"/>
        <end position="83"/>
    </location>
</feature>
<feature type="compositionally biased region" description="Acidic residues" evidence="1">
    <location>
        <begin position="118"/>
        <end position="131"/>
    </location>
</feature>
<evidence type="ECO:0000313" key="2">
    <source>
        <dbReference type="EMBL" id="OWK06737.1"/>
    </source>
</evidence>
<keyword evidence="3" id="KW-1185">Reference proteome</keyword>
<reference evidence="2 3" key="1">
    <citation type="journal article" date="2018" name="Mol. Genet. Genomics">
        <title>The red deer Cervus elaphus genome CerEla1.0: sequencing, annotating, genes, and chromosomes.</title>
        <authorList>
            <person name="Bana N.A."/>
            <person name="Nyiri A."/>
            <person name="Nagy J."/>
            <person name="Frank K."/>
            <person name="Nagy T."/>
            <person name="Steger V."/>
            <person name="Schiller M."/>
            <person name="Lakatos P."/>
            <person name="Sugar L."/>
            <person name="Horn P."/>
            <person name="Barta E."/>
            <person name="Orosz L."/>
        </authorList>
    </citation>
    <scope>NUCLEOTIDE SEQUENCE [LARGE SCALE GENOMIC DNA]</scope>
    <source>
        <strain evidence="2">Hungarian</strain>
    </source>
</reference>
<sequence>MGPARVLMAQDPGPEPESLGPVTAPSFAAEQEEDELHRTLGVERFEEILQEAGSRGGEELGRSYGEEDFEYHRQSSHHIHHPLSTHLPPDTRRRKTPQGPGRKLRRRPGASPTGETPTIEEGEEEDDEASEAEGARALSQPSPASTPSSVQFFLQEDEGADRKAEATSPSPPPPQPHQEAAPRATKAAQT</sequence>
<feature type="non-terminal residue" evidence="2">
    <location>
        <position position="190"/>
    </location>
</feature>
<feature type="compositionally biased region" description="Basic and acidic residues" evidence="1">
    <location>
        <begin position="56"/>
        <end position="73"/>
    </location>
</feature>
<name>A0A212CL47_CEREH</name>